<dbReference type="InterPro" id="IPR044189">
    <property type="entry name" value="XPO4/7-like"/>
</dbReference>
<protein>
    <recommendedName>
        <fullName evidence="8">Exportin-4</fullName>
    </recommendedName>
</protein>
<keyword evidence="7" id="KW-0539">Nucleus</keyword>
<dbReference type="InterPro" id="IPR016024">
    <property type="entry name" value="ARM-type_fold"/>
</dbReference>
<dbReference type="SUPFAM" id="SSF48371">
    <property type="entry name" value="ARM repeat"/>
    <property type="match status" value="1"/>
</dbReference>
<evidence type="ECO:0000256" key="2">
    <source>
        <dbReference type="ARBA" id="ARBA00004496"/>
    </source>
</evidence>
<reference evidence="9" key="1">
    <citation type="submission" date="2019-08" db="EMBL/GenBank/DDBJ databases">
        <title>Reference gene set and small RNA set construction with multiple tissues from Davidia involucrata Baill.</title>
        <authorList>
            <person name="Yang H."/>
            <person name="Zhou C."/>
            <person name="Li G."/>
            <person name="Wang J."/>
            <person name="Gao P."/>
            <person name="Wang M."/>
            <person name="Wang R."/>
            <person name="Zhao Y."/>
        </authorList>
    </citation>
    <scope>NUCLEOTIDE SEQUENCE</scope>
    <source>
        <tissue evidence="9">Mixed with DoveR01_LX</tissue>
    </source>
</reference>
<dbReference type="Gene3D" id="1.25.10.10">
    <property type="entry name" value="Leucine-rich Repeat Variant"/>
    <property type="match status" value="2"/>
</dbReference>
<evidence type="ECO:0000256" key="7">
    <source>
        <dbReference type="ARBA" id="ARBA00023242"/>
    </source>
</evidence>
<dbReference type="FunFam" id="1.25.10.10:FF:000287">
    <property type="entry name" value="Exportin-4 protein"/>
    <property type="match status" value="1"/>
</dbReference>
<keyword evidence="4" id="KW-0813">Transport</keyword>
<evidence type="ECO:0000256" key="5">
    <source>
        <dbReference type="ARBA" id="ARBA00022490"/>
    </source>
</evidence>
<keyword evidence="5" id="KW-0963">Cytoplasm</keyword>
<dbReference type="GO" id="GO:0005643">
    <property type="term" value="C:nuclear pore"/>
    <property type="evidence" value="ECO:0007669"/>
    <property type="project" value="TreeGrafter"/>
</dbReference>
<dbReference type="EMBL" id="GHES01005941">
    <property type="protein sequence ID" value="MPA36500.1"/>
    <property type="molecule type" value="Transcribed_RNA"/>
</dbReference>
<comment type="subcellular location">
    <subcellularLocation>
        <location evidence="2">Cytoplasm</location>
    </subcellularLocation>
    <subcellularLocation>
        <location evidence="1">Nucleus</location>
    </subcellularLocation>
</comment>
<dbReference type="GO" id="GO:0005737">
    <property type="term" value="C:cytoplasm"/>
    <property type="evidence" value="ECO:0007669"/>
    <property type="project" value="UniProtKB-SubCell"/>
</dbReference>
<dbReference type="AlphaFoldDB" id="A0A5B6YXH3"/>
<organism evidence="9">
    <name type="scientific">Davidia involucrata</name>
    <name type="common">Dove tree</name>
    <dbReference type="NCBI Taxonomy" id="16924"/>
    <lineage>
        <taxon>Eukaryota</taxon>
        <taxon>Viridiplantae</taxon>
        <taxon>Streptophyta</taxon>
        <taxon>Embryophyta</taxon>
        <taxon>Tracheophyta</taxon>
        <taxon>Spermatophyta</taxon>
        <taxon>Magnoliopsida</taxon>
        <taxon>eudicotyledons</taxon>
        <taxon>Gunneridae</taxon>
        <taxon>Pentapetalae</taxon>
        <taxon>asterids</taxon>
        <taxon>Cornales</taxon>
        <taxon>Nyssaceae</taxon>
        <taxon>Davidia</taxon>
    </lineage>
</organism>
<dbReference type="InterPro" id="IPR011989">
    <property type="entry name" value="ARM-like"/>
</dbReference>
<dbReference type="GO" id="GO:0006611">
    <property type="term" value="P:protein export from nucleus"/>
    <property type="evidence" value="ECO:0007669"/>
    <property type="project" value="TreeGrafter"/>
</dbReference>
<evidence type="ECO:0000256" key="6">
    <source>
        <dbReference type="ARBA" id="ARBA00022927"/>
    </source>
</evidence>
<evidence type="ECO:0000313" key="9">
    <source>
        <dbReference type="EMBL" id="MPA36500.1"/>
    </source>
</evidence>
<proteinExistence type="inferred from homology"/>
<accession>A0A5B6YXH3</accession>
<evidence type="ECO:0000256" key="1">
    <source>
        <dbReference type="ARBA" id="ARBA00004123"/>
    </source>
</evidence>
<evidence type="ECO:0000256" key="4">
    <source>
        <dbReference type="ARBA" id="ARBA00022448"/>
    </source>
</evidence>
<gene>
    <name evidence="9" type="ORF">Din_005941</name>
</gene>
<name>A0A5B6YXH3_DAVIN</name>
<dbReference type="GO" id="GO:0005049">
    <property type="term" value="F:nuclear export signal receptor activity"/>
    <property type="evidence" value="ECO:0007669"/>
    <property type="project" value="InterPro"/>
</dbReference>
<evidence type="ECO:0000256" key="3">
    <source>
        <dbReference type="ARBA" id="ARBA00009466"/>
    </source>
</evidence>
<keyword evidence="6" id="KW-0653">Protein transport</keyword>
<dbReference type="PANTHER" id="PTHR12596:SF1">
    <property type="entry name" value="EXPORTIN-4"/>
    <property type="match status" value="1"/>
</dbReference>
<evidence type="ECO:0000256" key="8">
    <source>
        <dbReference type="ARBA" id="ARBA00040444"/>
    </source>
</evidence>
<sequence length="1174" mass="130929">MHQGYRNSGPPDLAQLQATMREIELACSSIQMHVNPAAAEATILSLCQSPQPYQACQFILENSQLANARFQAAAAIRDAALREWGFLTADEKRSLISFCLRFVMQHASSPELYVQAKVSSVAAQLMKRGWLDFTAAEKEAFFYEVKQAVTGSHGLDVQYSGINILESLVSEFSPSISTAMGLPREFHEQCQTSLELDYLQTFYCWAQDAALSVINRIIESNSAVPEVNVCTVALRLMLQILNWDFRYNTNAVEGGKKGMNFFSAGVKHDSASPKRTECILVQPGPSWRDILISSGHIGWLLSLYATLRQKFSCEGYWLDCPIAVSARKLIVQFCSLTGTIFPSDNGHIQEQHLRQLLCGIIQWIDPPDAISKAIESGKSESEMLDGCRALLSIATVTTPLVFDQLLKSIRPFGTLSLLSGLMCEVVKVLMDNYTDEETWSWVARDILLDTWTALLVPTGSTGQNALLPPEGINAAANLFALIVESELKAASASASSDENESDYLQASIVAMDERLSSYALIARAAIDVTIPLLMRLFSERFARLHQGRGIGDPTETLEELYSLLLITGHVLADEGEGETPSVPEAMQTRFMNSVEEDKHPFVVLSGSIIRFSEQSLDPEMRASFFSPRLMEAVIWFLARWSCTYLMPLEDSRDSNCSSDNNHDYQLQSQNSKKAFLSFFGEHNMGKLLLDVIVRISMTTLVSYPGEKDLQALTCYQLLHGLVRRRNVCVHLVVLDSWRDLANAFANERTLFSLNSAHQRSLAQTLVLSVSGMRNSEASDQYVRDLMGHMTAYLVEMSGKNGIKNVAQQPDVILLVSCLLERLRGAASASEPRTQKAIYEMGFSVMNPVLVFLEVYKDESAVVYLLLKFVVDWVDGQIIYLEAQETAVVINFCMRLLQLYSSHNIGKISLSLSSSLLSEAKTEKYKDLRALLQLLASLCSKDLVDFSSDSIEAQGTNISEVVYLGLHIVTPLITLDLLKYPKLCHDYFSLLSHMLEVYPEMVTKLNSEAFARIFGTLDFGVHHQDIEVVDMCLRALKALASYHYKETGAGKVGLGSHATGYKDPDGKLQEGILSRFLRSLLQFVLFEDYSIDIISAAADALLPLILCEHSLYQRLGNELIERQANPTFSSRLANAFQSLTSLNNLSSTLDRTNFQKFRKNLHNFLIEVRGFLRTM</sequence>
<dbReference type="PANTHER" id="PTHR12596">
    <property type="entry name" value="EXPORTIN 4,7-RELATED"/>
    <property type="match status" value="1"/>
</dbReference>
<comment type="similarity">
    <text evidence="3">Belongs to the exportin family.</text>
</comment>